<evidence type="ECO:0000256" key="5">
    <source>
        <dbReference type="ARBA" id="ARBA00022989"/>
    </source>
</evidence>
<feature type="transmembrane region" description="Helical" evidence="7">
    <location>
        <begin position="48"/>
        <end position="67"/>
    </location>
</feature>
<keyword evidence="2" id="KW-0813">Transport</keyword>
<dbReference type="RefSeq" id="WP_054916484.1">
    <property type="nucleotide sequence ID" value="NZ_RJUR01000014.1"/>
</dbReference>
<gene>
    <name evidence="8" type="ORF">EDF85_3495</name>
</gene>
<dbReference type="PANTHER" id="PTHR30047">
    <property type="entry name" value="HIGH-AFFINITY CHOLINE TRANSPORT PROTEIN-RELATED"/>
    <property type="match status" value="1"/>
</dbReference>
<dbReference type="GO" id="GO:0022857">
    <property type="term" value="F:transmembrane transporter activity"/>
    <property type="evidence" value="ECO:0007669"/>
    <property type="project" value="InterPro"/>
</dbReference>
<evidence type="ECO:0000313" key="9">
    <source>
        <dbReference type="Proteomes" id="UP000269115"/>
    </source>
</evidence>
<keyword evidence="6 7" id="KW-0472">Membrane</keyword>
<dbReference type="InterPro" id="IPR000060">
    <property type="entry name" value="BCCT_transptr"/>
</dbReference>
<feature type="transmembrane region" description="Helical" evidence="7">
    <location>
        <begin position="136"/>
        <end position="158"/>
    </location>
</feature>
<dbReference type="GO" id="GO:0005886">
    <property type="term" value="C:plasma membrane"/>
    <property type="evidence" value="ECO:0007669"/>
    <property type="project" value="UniProtKB-SubCell"/>
</dbReference>
<feature type="transmembrane region" description="Helical" evidence="7">
    <location>
        <begin position="343"/>
        <end position="362"/>
    </location>
</feature>
<accession>A0A9X8EGY7</accession>
<protein>
    <submittedName>
        <fullName evidence="8">BCCT family betaine/carnitine transporter</fullName>
    </submittedName>
</protein>
<dbReference type="AlphaFoldDB" id="A0A9X8EGY7"/>
<organism evidence="8 9">
    <name type="scientific">Pseudomonas putida</name>
    <name type="common">Arthrobacter siderocapsulatus</name>
    <dbReference type="NCBI Taxonomy" id="303"/>
    <lineage>
        <taxon>Bacteria</taxon>
        <taxon>Pseudomonadati</taxon>
        <taxon>Pseudomonadota</taxon>
        <taxon>Gammaproteobacteria</taxon>
        <taxon>Pseudomonadales</taxon>
        <taxon>Pseudomonadaceae</taxon>
        <taxon>Pseudomonas</taxon>
    </lineage>
</organism>
<feature type="transmembrane region" description="Helical" evidence="7">
    <location>
        <begin position="88"/>
        <end position="106"/>
    </location>
</feature>
<feature type="transmembrane region" description="Helical" evidence="7">
    <location>
        <begin position="472"/>
        <end position="492"/>
    </location>
</feature>
<comment type="subcellular location">
    <subcellularLocation>
        <location evidence="1">Cell membrane</location>
        <topology evidence="1">Multi-pass membrane protein</topology>
    </subcellularLocation>
</comment>
<reference evidence="8 9" key="1">
    <citation type="submission" date="2018-11" db="EMBL/GenBank/DDBJ databases">
        <title>Genomic analyses of the natural microbiome of Caenorhabditis elegans.</title>
        <authorList>
            <person name="Samuel B."/>
        </authorList>
    </citation>
    <scope>NUCLEOTIDE SEQUENCE [LARGE SCALE GENOMIC DNA]</scope>
    <source>
        <strain evidence="8 9">BIGb0473</strain>
    </source>
</reference>
<dbReference type="EMBL" id="RJUR01000014">
    <property type="protein sequence ID" value="ROQ49181.1"/>
    <property type="molecule type" value="Genomic_DNA"/>
</dbReference>
<proteinExistence type="predicted"/>
<dbReference type="PANTHER" id="PTHR30047:SF12">
    <property type="entry name" value="BCCT-FAMILY TRANSPORTER"/>
    <property type="match status" value="1"/>
</dbReference>
<evidence type="ECO:0000256" key="1">
    <source>
        <dbReference type="ARBA" id="ARBA00004651"/>
    </source>
</evidence>
<keyword evidence="4 7" id="KW-0812">Transmembrane</keyword>
<dbReference type="NCBIfam" id="NF007412">
    <property type="entry name" value="PRK09950.1"/>
    <property type="match status" value="1"/>
</dbReference>
<feature type="transmembrane region" description="Helical" evidence="7">
    <location>
        <begin position="187"/>
        <end position="206"/>
    </location>
</feature>
<feature type="transmembrane region" description="Helical" evidence="7">
    <location>
        <begin position="402"/>
        <end position="426"/>
    </location>
</feature>
<sequence>MQQNTQKDLTLIFTSIVVISLTVIGLMMFPDQAKVLADQLFTRATTTFGVLVQVLGFACVVLVIGLGMSKYGNIRLGEGKPEYRNTSWIFMFICAGLGSATMYWAFMEWAYYYLTPGLNITAASKQALEMSIAYSFFHWGVTPWAIYGIASLAMAYHFHVRKNKGLSLAGIIESITGYKAHGPVGRVIDLIFLFATFGGLVLTTTLTTSTVAKGLSDLTGLADGFMLKASLVILVTLVFSLSSYIGISSGMQRLAKLACGMTMLFALVVLLLGPTQFSVSNIANAIGLTLQNFIHMSLFTDPTGDGGFSRDWTVFYWLYWITYTPGVAIFVTRVSKGRTIREVVLAMILGGCGGCWFFFGSLQSFAIHQFVTDVVNAPAMLSGAGGEAAVSMLLASLPFGKLLSVVYFLLMLVFLASHLDAVAYTVAATSTRNLREGQDPSPSLRLFWCLMLAVLPLAMLYINASLNTLKTAVILTAIPFIFILMVKIWGLLKWLREDYAAMPAHLIEAQSARLAQGTACDAEQAPRQACQGAPKTLENLQ</sequence>
<keyword evidence="3" id="KW-1003">Cell membrane</keyword>
<evidence type="ECO:0000256" key="7">
    <source>
        <dbReference type="SAM" id="Phobius"/>
    </source>
</evidence>
<evidence type="ECO:0000313" key="8">
    <source>
        <dbReference type="EMBL" id="ROQ49181.1"/>
    </source>
</evidence>
<dbReference type="NCBIfam" id="TIGR00842">
    <property type="entry name" value="bcct"/>
    <property type="match status" value="1"/>
</dbReference>
<feature type="transmembrane region" description="Helical" evidence="7">
    <location>
        <begin position="254"/>
        <end position="273"/>
    </location>
</feature>
<dbReference type="Proteomes" id="UP000269115">
    <property type="component" value="Unassembled WGS sequence"/>
</dbReference>
<name>A0A9X8EGY7_PSEPU</name>
<comment type="caution">
    <text evidence="8">The sequence shown here is derived from an EMBL/GenBank/DDBJ whole genome shotgun (WGS) entry which is preliminary data.</text>
</comment>
<evidence type="ECO:0000256" key="6">
    <source>
        <dbReference type="ARBA" id="ARBA00023136"/>
    </source>
</evidence>
<evidence type="ECO:0000256" key="2">
    <source>
        <dbReference type="ARBA" id="ARBA00022448"/>
    </source>
</evidence>
<feature type="transmembrane region" description="Helical" evidence="7">
    <location>
        <begin position="446"/>
        <end position="466"/>
    </location>
</feature>
<keyword evidence="5 7" id="KW-1133">Transmembrane helix</keyword>
<evidence type="ECO:0000256" key="3">
    <source>
        <dbReference type="ARBA" id="ARBA00022475"/>
    </source>
</evidence>
<evidence type="ECO:0000256" key="4">
    <source>
        <dbReference type="ARBA" id="ARBA00022692"/>
    </source>
</evidence>
<feature type="transmembrane region" description="Helical" evidence="7">
    <location>
        <begin position="314"/>
        <end position="331"/>
    </location>
</feature>
<feature type="transmembrane region" description="Helical" evidence="7">
    <location>
        <begin position="9"/>
        <end position="28"/>
    </location>
</feature>
<feature type="transmembrane region" description="Helical" evidence="7">
    <location>
        <begin position="226"/>
        <end position="247"/>
    </location>
</feature>
<dbReference type="Pfam" id="PF02028">
    <property type="entry name" value="BCCT"/>
    <property type="match status" value="1"/>
</dbReference>